<dbReference type="InterPro" id="IPR045792">
    <property type="entry name" value="DUF6036"/>
</dbReference>
<reference evidence="2" key="1">
    <citation type="journal article" date="2021" name="Microb. Physiol.">
        <title>Proteogenomic Insights into the Physiology of Marine, Sulfate-Reducing, Filamentous Desulfonema limicola and Desulfonema magnum.</title>
        <authorList>
            <person name="Schnaars V."/>
            <person name="Wohlbrand L."/>
            <person name="Scheve S."/>
            <person name="Hinrichs C."/>
            <person name="Reinhardt R."/>
            <person name="Rabus R."/>
        </authorList>
    </citation>
    <scope>NUCLEOTIDE SEQUENCE</scope>
    <source>
        <strain evidence="2">4be13</strain>
    </source>
</reference>
<name>A0A975BGL9_9BACT</name>
<keyword evidence="3" id="KW-1185">Reference proteome</keyword>
<dbReference type="InterPro" id="IPR043519">
    <property type="entry name" value="NT_sf"/>
</dbReference>
<feature type="domain" description="DUF6036" evidence="1">
    <location>
        <begin position="26"/>
        <end position="143"/>
    </location>
</feature>
<dbReference type="RefSeq" id="WP_207681269.1">
    <property type="nucleotide sequence ID" value="NZ_CP061800.1"/>
</dbReference>
<dbReference type="KEGG" id="dmm:dnm_010540"/>
<gene>
    <name evidence="2" type="ORF">dnm_010540</name>
</gene>
<evidence type="ECO:0000259" key="1">
    <source>
        <dbReference type="Pfam" id="PF19502"/>
    </source>
</evidence>
<protein>
    <recommendedName>
        <fullName evidence="1">DUF6036 domain-containing protein</fullName>
    </recommendedName>
</protein>
<dbReference type="EMBL" id="CP061800">
    <property type="protein sequence ID" value="QTA85051.1"/>
    <property type="molecule type" value="Genomic_DNA"/>
</dbReference>
<accession>A0A975BGL9</accession>
<dbReference type="Gene3D" id="3.30.460.40">
    <property type="match status" value="1"/>
</dbReference>
<organism evidence="2 3">
    <name type="scientific">Desulfonema magnum</name>
    <dbReference type="NCBI Taxonomy" id="45655"/>
    <lineage>
        <taxon>Bacteria</taxon>
        <taxon>Pseudomonadati</taxon>
        <taxon>Thermodesulfobacteriota</taxon>
        <taxon>Desulfobacteria</taxon>
        <taxon>Desulfobacterales</taxon>
        <taxon>Desulfococcaceae</taxon>
        <taxon>Desulfonema</taxon>
    </lineage>
</organism>
<evidence type="ECO:0000313" key="2">
    <source>
        <dbReference type="EMBL" id="QTA85051.1"/>
    </source>
</evidence>
<dbReference type="Proteomes" id="UP000663722">
    <property type="component" value="Chromosome"/>
</dbReference>
<sequence>MRNPDILTATEPVAEAFEKLGILYFIGGSVASSAYGIPRSTMDVDMVSDLKPAHVRSLVRMLESSYYIDENMILDAIGRRSSFNIIHLETMLKIDIFVAKNTPYDMETFKRRRKDTLDEEQKTAEFYLVSPEDIILNKLTWFRLGGGVSDRQWNDVLGVLKVQKNSLDDNYLKYWASELKIEDLLEKAFQDSDIDS</sequence>
<dbReference type="Pfam" id="PF19502">
    <property type="entry name" value="DUF6036"/>
    <property type="match status" value="1"/>
</dbReference>
<proteinExistence type="predicted"/>
<dbReference type="AlphaFoldDB" id="A0A975BGL9"/>
<evidence type="ECO:0000313" key="3">
    <source>
        <dbReference type="Proteomes" id="UP000663722"/>
    </source>
</evidence>
<dbReference type="SUPFAM" id="SSF81301">
    <property type="entry name" value="Nucleotidyltransferase"/>
    <property type="match status" value="1"/>
</dbReference>